<feature type="signal peptide" evidence="12">
    <location>
        <begin position="1"/>
        <end position="20"/>
    </location>
</feature>
<dbReference type="PANTHER" id="PTHR30069">
    <property type="entry name" value="TONB-DEPENDENT OUTER MEMBRANE RECEPTOR"/>
    <property type="match status" value="1"/>
</dbReference>
<gene>
    <name evidence="15" type="ORF">J2X31_000355</name>
</gene>
<keyword evidence="9 10" id="KW-0998">Cell outer membrane</keyword>
<evidence type="ECO:0000256" key="7">
    <source>
        <dbReference type="ARBA" id="ARBA00023136"/>
    </source>
</evidence>
<evidence type="ECO:0000313" key="15">
    <source>
        <dbReference type="EMBL" id="MDR6966362.1"/>
    </source>
</evidence>
<dbReference type="Pfam" id="PF13715">
    <property type="entry name" value="CarbopepD_reg_2"/>
    <property type="match status" value="1"/>
</dbReference>
<evidence type="ECO:0000256" key="9">
    <source>
        <dbReference type="ARBA" id="ARBA00023237"/>
    </source>
</evidence>
<dbReference type="InterPro" id="IPR039426">
    <property type="entry name" value="TonB-dep_rcpt-like"/>
</dbReference>
<feature type="domain" description="TonB-dependent receptor-like beta-barrel" evidence="13">
    <location>
        <begin position="312"/>
        <end position="778"/>
    </location>
</feature>
<evidence type="ECO:0000256" key="2">
    <source>
        <dbReference type="ARBA" id="ARBA00022448"/>
    </source>
</evidence>
<reference evidence="15 16" key="1">
    <citation type="submission" date="2023-07" db="EMBL/GenBank/DDBJ databases">
        <title>Sorghum-associated microbial communities from plants grown in Nebraska, USA.</title>
        <authorList>
            <person name="Schachtman D."/>
        </authorList>
    </citation>
    <scope>NUCLEOTIDE SEQUENCE [LARGE SCALE GENOMIC DNA]</scope>
    <source>
        <strain evidence="15 16">3773</strain>
    </source>
</reference>
<evidence type="ECO:0000256" key="5">
    <source>
        <dbReference type="ARBA" id="ARBA00022729"/>
    </source>
</evidence>
<protein>
    <submittedName>
        <fullName evidence="15">Outer membrane receptor protein involved in Fe transport</fullName>
    </submittedName>
</protein>
<keyword evidence="3 10" id="KW-1134">Transmembrane beta strand</keyword>
<dbReference type="Gene3D" id="2.60.40.1120">
    <property type="entry name" value="Carboxypeptidase-like, regulatory domain"/>
    <property type="match status" value="1"/>
</dbReference>
<keyword evidence="16" id="KW-1185">Reference proteome</keyword>
<dbReference type="InterPro" id="IPR013784">
    <property type="entry name" value="Carb-bd-like_fold"/>
</dbReference>
<keyword evidence="4 10" id="KW-0812">Transmembrane</keyword>
<keyword evidence="7 10" id="KW-0472">Membrane</keyword>
<dbReference type="SUPFAM" id="SSF56935">
    <property type="entry name" value="Porins"/>
    <property type="match status" value="1"/>
</dbReference>
<name>A0ABU1TK56_9FLAO</name>
<evidence type="ECO:0000313" key="16">
    <source>
        <dbReference type="Proteomes" id="UP001255185"/>
    </source>
</evidence>
<dbReference type="Pfam" id="PF07715">
    <property type="entry name" value="Plug"/>
    <property type="match status" value="1"/>
</dbReference>
<dbReference type="InterPro" id="IPR037066">
    <property type="entry name" value="Plug_dom_sf"/>
</dbReference>
<evidence type="ECO:0000256" key="10">
    <source>
        <dbReference type="PROSITE-ProRule" id="PRU01360"/>
    </source>
</evidence>
<feature type="chain" id="PRO_5045450048" evidence="12">
    <location>
        <begin position="21"/>
        <end position="805"/>
    </location>
</feature>
<dbReference type="InterPro" id="IPR000531">
    <property type="entry name" value="Beta-barrel_TonB"/>
</dbReference>
<sequence>MLVLRKCSFLILLCSFFSMAQNGTISGRIAFEDNNEPAFSVTVLVKNNSFKQQVVTSENGNYSFSNVPYGKYTLQISSIEAETKSIEISVSSSNTQINNTIKRAGTLELQDVSVVSKSTKKKIEERGFAVNVIETKNAELQSIQTNQLLDRTAGVRVRQAGGLGSNADYILNGLSGNSVKIFIDGVPIRNFGPSFSLNSIPPSLIQRVEIYKGVVPAHLSDDAMGGAINIVMKNSTATNLTASVSGGSFGTYLADINGSFRDEKTGFTVRGSGFFNYADNDYDVWGREVAVQLAPGTPDVYITAKRFHDRYRSQGGRAEVGYTNVKWADKLMIGALFSNMDKQIQNGATMEIVYGNRFTEQKTKMINLDYSKRNIVDKLDVSVFGSFSELNRKTVDTIATQYSWLGHPTNYFNNPDVWASGAEAGLPTLQEDIDKNINTRTNIRYRFTPNNSFQINHLLNTFSRTSDDPMLPPIENAMMEERKYMKNIIAFSYENSAFNNRLRTTLFAKSYLMNRSSTIRNRSGNNSNSTLILVTTDINSDDLGYGAAISFDVTKKLSIFGSAEKAIRLPESGELFGIVSENLNGQLLLRPEKSNNYNFGLALDNLTWKKHNFGFRGNVFIRDTKDLIMKFPVGNLEEFFSNTNVGKIYTEGFDLELNYNYNKEIFFTANTSIFDARDYEVTYDTNGNPVSPTYQRLANTPYSTMNYNLRTDHTDLFQKGSRFSFYYNLLYVHAFFRHSNTLGGFGKTVIPTQASNDTGFAYTFPNRKLTLSFDAKNIFNRQIFDNYALQKPGRGFYTKLTYTIL</sequence>
<dbReference type="RefSeq" id="WP_310023896.1">
    <property type="nucleotide sequence ID" value="NZ_JAVDVI010000001.1"/>
</dbReference>
<dbReference type="EMBL" id="JAVDVI010000001">
    <property type="protein sequence ID" value="MDR6966362.1"/>
    <property type="molecule type" value="Genomic_DNA"/>
</dbReference>
<evidence type="ECO:0000259" key="13">
    <source>
        <dbReference type="Pfam" id="PF00593"/>
    </source>
</evidence>
<dbReference type="Gene3D" id="2.40.170.20">
    <property type="entry name" value="TonB-dependent receptor, beta-barrel domain"/>
    <property type="match status" value="1"/>
</dbReference>
<comment type="similarity">
    <text evidence="10 11">Belongs to the TonB-dependent receptor family.</text>
</comment>
<dbReference type="Proteomes" id="UP001255185">
    <property type="component" value="Unassembled WGS sequence"/>
</dbReference>
<dbReference type="Pfam" id="PF00593">
    <property type="entry name" value="TonB_dep_Rec_b-barrel"/>
    <property type="match status" value="1"/>
</dbReference>
<evidence type="ECO:0000256" key="4">
    <source>
        <dbReference type="ARBA" id="ARBA00022692"/>
    </source>
</evidence>
<keyword evidence="6 11" id="KW-0798">TonB box</keyword>
<dbReference type="InterPro" id="IPR012910">
    <property type="entry name" value="Plug_dom"/>
</dbReference>
<dbReference type="PANTHER" id="PTHR30069:SF29">
    <property type="entry name" value="HEMOGLOBIN AND HEMOGLOBIN-HAPTOGLOBIN-BINDING PROTEIN 1-RELATED"/>
    <property type="match status" value="1"/>
</dbReference>
<dbReference type="InterPro" id="IPR036942">
    <property type="entry name" value="Beta-barrel_TonB_sf"/>
</dbReference>
<dbReference type="SUPFAM" id="SSF49452">
    <property type="entry name" value="Starch-binding domain-like"/>
    <property type="match status" value="1"/>
</dbReference>
<keyword evidence="2 10" id="KW-0813">Transport</keyword>
<accession>A0ABU1TK56</accession>
<dbReference type="PROSITE" id="PS52016">
    <property type="entry name" value="TONB_DEPENDENT_REC_3"/>
    <property type="match status" value="1"/>
</dbReference>
<keyword evidence="8 15" id="KW-0675">Receptor</keyword>
<dbReference type="Gene3D" id="2.170.130.10">
    <property type="entry name" value="TonB-dependent receptor, plug domain"/>
    <property type="match status" value="1"/>
</dbReference>
<evidence type="ECO:0000256" key="6">
    <source>
        <dbReference type="ARBA" id="ARBA00023077"/>
    </source>
</evidence>
<evidence type="ECO:0000256" key="12">
    <source>
        <dbReference type="SAM" id="SignalP"/>
    </source>
</evidence>
<evidence type="ECO:0000259" key="14">
    <source>
        <dbReference type="Pfam" id="PF07715"/>
    </source>
</evidence>
<comment type="caution">
    <text evidence="15">The sequence shown here is derived from an EMBL/GenBank/DDBJ whole genome shotgun (WGS) entry which is preliminary data.</text>
</comment>
<keyword evidence="5 12" id="KW-0732">Signal</keyword>
<evidence type="ECO:0000256" key="8">
    <source>
        <dbReference type="ARBA" id="ARBA00023170"/>
    </source>
</evidence>
<proteinExistence type="inferred from homology"/>
<organism evidence="15 16">
    <name type="scientific">Flavobacterium arsenatis</name>
    <dbReference type="NCBI Taxonomy" id="1484332"/>
    <lineage>
        <taxon>Bacteria</taxon>
        <taxon>Pseudomonadati</taxon>
        <taxon>Bacteroidota</taxon>
        <taxon>Flavobacteriia</taxon>
        <taxon>Flavobacteriales</taxon>
        <taxon>Flavobacteriaceae</taxon>
        <taxon>Flavobacterium</taxon>
    </lineage>
</organism>
<evidence type="ECO:0000256" key="3">
    <source>
        <dbReference type="ARBA" id="ARBA00022452"/>
    </source>
</evidence>
<evidence type="ECO:0000256" key="1">
    <source>
        <dbReference type="ARBA" id="ARBA00004571"/>
    </source>
</evidence>
<evidence type="ECO:0000256" key="11">
    <source>
        <dbReference type="RuleBase" id="RU003357"/>
    </source>
</evidence>
<feature type="domain" description="TonB-dependent receptor plug" evidence="14">
    <location>
        <begin position="128"/>
        <end position="227"/>
    </location>
</feature>
<comment type="subcellular location">
    <subcellularLocation>
        <location evidence="1 10">Cell outer membrane</location>
        <topology evidence="1 10">Multi-pass membrane protein</topology>
    </subcellularLocation>
</comment>